<organism evidence="2 3">
    <name type="scientific">Vibrio quintilis</name>
    <dbReference type="NCBI Taxonomy" id="1117707"/>
    <lineage>
        <taxon>Bacteria</taxon>
        <taxon>Pseudomonadati</taxon>
        <taxon>Pseudomonadota</taxon>
        <taxon>Gammaproteobacteria</taxon>
        <taxon>Vibrionales</taxon>
        <taxon>Vibrionaceae</taxon>
        <taxon>Vibrio</taxon>
    </lineage>
</organism>
<keyword evidence="3" id="KW-1185">Reference proteome</keyword>
<dbReference type="EMBL" id="FRFG01000037">
    <property type="protein sequence ID" value="SHO57371.1"/>
    <property type="molecule type" value="Genomic_DNA"/>
</dbReference>
<proteinExistence type="predicted"/>
<dbReference type="STRING" id="1117707.VQ7734_03140"/>
<keyword evidence="1" id="KW-0472">Membrane</keyword>
<accession>A0A1M7YXL3</accession>
<dbReference type="AlphaFoldDB" id="A0A1M7YXL3"/>
<protein>
    <recommendedName>
        <fullName evidence="4">TM2 domain protein</fullName>
    </recommendedName>
</protein>
<gene>
    <name evidence="2" type="ORF">VQ7734_03140</name>
</gene>
<sequence length="145" mass="17113">MKLFEPLHVLEAREEQLRQQVNASSEAVRKAFFREQADQIKDPDTYAVLNYVFIGGFHHLYLGRYKLFAMDILLTMTAMLMFFVVDWYRTGAAIVIFLCCFELPQLFLSQKIARRRNYQISYEIFERLRQQNGQPVSEPAYSELA</sequence>
<feature type="transmembrane region" description="Helical" evidence="1">
    <location>
        <begin position="91"/>
        <end position="108"/>
    </location>
</feature>
<evidence type="ECO:0000313" key="2">
    <source>
        <dbReference type="EMBL" id="SHO57371.1"/>
    </source>
</evidence>
<evidence type="ECO:0008006" key="4">
    <source>
        <dbReference type="Google" id="ProtNLM"/>
    </source>
</evidence>
<keyword evidence="1" id="KW-1133">Transmembrane helix</keyword>
<dbReference type="OrthoDB" id="5768428at2"/>
<feature type="transmembrane region" description="Helical" evidence="1">
    <location>
        <begin position="67"/>
        <end position="85"/>
    </location>
</feature>
<reference evidence="3" key="1">
    <citation type="submission" date="2016-12" db="EMBL/GenBank/DDBJ databases">
        <authorList>
            <person name="Rodrigo-Torres L."/>
            <person name="Arahal R.D."/>
            <person name="Lucena T."/>
        </authorList>
    </citation>
    <scope>NUCLEOTIDE SEQUENCE [LARGE SCALE GENOMIC DNA]</scope>
</reference>
<name>A0A1M7YXL3_9VIBR</name>
<keyword evidence="1" id="KW-0812">Transmembrane</keyword>
<dbReference type="RefSeq" id="WP_073584225.1">
    <property type="nucleotide sequence ID" value="NZ_AP024898.1"/>
</dbReference>
<dbReference type="Proteomes" id="UP000184600">
    <property type="component" value="Unassembled WGS sequence"/>
</dbReference>
<evidence type="ECO:0000313" key="3">
    <source>
        <dbReference type="Proteomes" id="UP000184600"/>
    </source>
</evidence>
<evidence type="ECO:0000256" key="1">
    <source>
        <dbReference type="SAM" id="Phobius"/>
    </source>
</evidence>